<dbReference type="GO" id="GO:0005886">
    <property type="term" value="C:plasma membrane"/>
    <property type="evidence" value="ECO:0007669"/>
    <property type="project" value="TreeGrafter"/>
</dbReference>
<organism evidence="2 3">
    <name type="scientific">Acholeplasma brassicae</name>
    <dbReference type="NCBI Taxonomy" id="61635"/>
    <lineage>
        <taxon>Bacteria</taxon>
        <taxon>Bacillati</taxon>
        <taxon>Mycoplasmatota</taxon>
        <taxon>Mollicutes</taxon>
        <taxon>Acholeplasmatales</taxon>
        <taxon>Acholeplasmataceae</taxon>
        <taxon>Acholeplasma</taxon>
    </lineage>
</organism>
<dbReference type="CDD" id="cd01949">
    <property type="entry name" value="GGDEF"/>
    <property type="match status" value="1"/>
</dbReference>
<proteinExistence type="predicted"/>
<dbReference type="PROSITE" id="PS50887">
    <property type="entry name" value="GGDEF"/>
    <property type="match status" value="1"/>
</dbReference>
<dbReference type="NCBIfam" id="TIGR00254">
    <property type="entry name" value="GGDEF"/>
    <property type="match status" value="1"/>
</dbReference>
<dbReference type="PANTHER" id="PTHR45138">
    <property type="entry name" value="REGULATORY COMPONENTS OF SENSORY TRANSDUCTION SYSTEM"/>
    <property type="match status" value="1"/>
</dbReference>
<dbReference type="SUPFAM" id="SSF55073">
    <property type="entry name" value="Nucleotide cyclase"/>
    <property type="match status" value="1"/>
</dbReference>
<keyword evidence="3" id="KW-1185">Reference proteome</keyword>
<evidence type="ECO:0000259" key="1">
    <source>
        <dbReference type="PROSITE" id="PS50887"/>
    </source>
</evidence>
<accession>U4KT91</accession>
<dbReference type="InterPro" id="IPR000160">
    <property type="entry name" value="GGDEF_dom"/>
</dbReference>
<dbReference type="OrthoDB" id="384261at2"/>
<dbReference type="GO" id="GO:0052621">
    <property type="term" value="F:diguanylate cyclase activity"/>
    <property type="evidence" value="ECO:0007669"/>
    <property type="project" value="TreeGrafter"/>
</dbReference>
<dbReference type="GO" id="GO:1902201">
    <property type="term" value="P:negative regulation of bacterial-type flagellum-dependent cell motility"/>
    <property type="evidence" value="ECO:0007669"/>
    <property type="project" value="TreeGrafter"/>
</dbReference>
<dbReference type="STRING" id="61635.BN85312580"/>
<dbReference type="KEGG" id="abra:BN85312580"/>
<dbReference type="SMART" id="SM00267">
    <property type="entry name" value="GGDEF"/>
    <property type="match status" value="1"/>
</dbReference>
<evidence type="ECO:0000313" key="3">
    <source>
        <dbReference type="Proteomes" id="UP000032737"/>
    </source>
</evidence>
<dbReference type="InterPro" id="IPR029787">
    <property type="entry name" value="Nucleotide_cyclase"/>
</dbReference>
<dbReference type="AlphaFoldDB" id="U4KT91"/>
<protein>
    <submittedName>
        <fullName evidence="2">Predicted diguanylate cyclase</fullName>
    </submittedName>
</protein>
<sequence>MNPHILSKLKKDHNISYLEDVLLKKDFFSFYINLNDKEKSFYMISGSPSIVGLEDKPVYTVLEIVNQIEPDNTFSEIDGKNLYIQKLTYQIEHLSHELYTFIPFKNKTHDKPIWLYLKFDKDKNNNLVFGQVLRIYDETPSEIIYYQKTHQDPLTKLFTRETLKEHLSKNTHQNNAYGMYLDIDGFKQINDFYGHEKGDQFLITLANFFISRWEHNVIYYRLGGDEFFIYAYEHTKEQIIKRAKQLIYDIEHLNLIAQKHNISASIGIIELCADLSEYNKILDLGDKTMYHAKKQGPGRFAFYNQSNE</sequence>
<dbReference type="RefSeq" id="WP_030005139.1">
    <property type="nucleotide sequence ID" value="NC_022549.1"/>
</dbReference>
<evidence type="ECO:0000313" key="2">
    <source>
        <dbReference type="EMBL" id="CCV66279.1"/>
    </source>
</evidence>
<dbReference type="InterPro" id="IPR043128">
    <property type="entry name" value="Rev_trsase/Diguanyl_cyclase"/>
</dbReference>
<dbReference type="InterPro" id="IPR050469">
    <property type="entry name" value="Diguanylate_Cyclase"/>
</dbReference>
<dbReference type="HOGENOM" id="CLU_914071_0_0_14"/>
<name>U4KT91_9MOLU</name>
<gene>
    <name evidence="2" type="ORF">BN85312580</name>
</gene>
<dbReference type="PANTHER" id="PTHR45138:SF9">
    <property type="entry name" value="DIGUANYLATE CYCLASE DGCM-RELATED"/>
    <property type="match status" value="1"/>
</dbReference>
<feature type="domain" description="GGDEF" evidence="1">
    <location>
        <begin position="174"/>
        <end position="305"/>
    </location>
</feature>
<dbReference type="Proteomes" id="UP000032737">
    <property type="component" value="Chromosome"/>
</dbReference>
<reference evidence="2 3" key="1">
    <citation type="journal article" date="2013" name="J. Mol. Microbiol. Biotechnol.">
        <title>Analysis of the Complete Genomes of Acholeplasma brassicae , A. palmae and A. laidlawii and Their Comparison to the Obligate Parasites from ' Candidatus Phytoplasma'.</title>
        <authorList>
            <person name="Kube M."/>
            <person name="Siewert C."/>
            <person name="Migdoll A.M."/>
            <person name="Duduk B."/>
            <person name="Holz S."/>
            <person name="Rabus R."/>
            <person name="Seemuller E."/>
            <person name="Mitrovic J."/>
            <person name="Muller I."/>
            <person name="Buttner C."/>
            <person name="Reinhardt R."/>
        </authorList>
    </citation>
    <scope>NUCLEOTIDE SEQUENCE [LARGE SCALE GENOMIC DNA]</scope>
    <source>
        <strain evidence="3">0502</strain>
    </source>
</reference>
<dbReference type="GO" id="GO:0043709">
    <property type="term" value="P:cell adhesion involved in single-species biofilm formation"/>
    <property type="evidence" value="ECO:0007669"/>
    <property type="project" value="TreeGrafter"/>
</dbReference>
<dbReference type="EMBL" id="FO681348">
    <property type="protein sequence ID" value="CCV66279.1"/>
    <property type="molecule type" value="Genomic_DNA"/>
</dbReference>
<dbReference type="Pfam" id="PF00990">
    <property type="entry name" value="GGDEF"/>
    <property type="match status" value="1"/>
</dbReference>
<dbReference type="Gene3D" id="3.30.70.270">
    <property type="match status" value="1"/>
</dbReference>